<reference evidence="8 9" key="1">
    <citation type="journal article" date="2024" name="Nat. Commun.">
        <title>Phylogenomics reveals the evolutionary origins of lichenization in chlorophyte algae.</title>
        <authorList>
            <person name="Puginier C."/>
            <person name="Libourel C."/>
            <person name="Otte J."/>
            <person name="Skaloud P."/>
            <person name="Haon M."/>
            <person name="Grisel S."/>
            <person name="Petersen M."/>
            <person name="Berrin J.G."/>
            <person name="Delaux P.M."/>
            <person name="Dal Grande F."/>
            <person name="Keller J."/>
        </authorList>
    </citation>
    <scope>NUCLEOTIDE SEQUENCE [LARGE SCALE GENOMIC DNA]</scope>
    <source>
        <strain evidence="8 9">SAG 2036</strain>
    </source>
</reference>
<comment type="similarity">
    <text evidence="7">Belongs to the light-harvesting chlorophyll a/b-binding (LHC) protein family.</text>
</comment>
<evidence type="ECO:0000256" key="5">
    <source>
        <dbReference type="ARBA" id="ARBA00022991"/>
    </source>
</evidence>
<dbReference type="Gene3D" id="1.10.3460.10">
    <property type="entry name" value="Chlorophyll a/b binding protein domain"/>
    <property type="match status" value="1"/>
</dbReference>
<comment type="caution">
    <text evidence="8">The sequence shown here is derived from an EMBL/GenBank/DDBJ whole genome shotgun (WGS) entry which is preliminary data.</text>
</comment>
<keyword evidence="9" id="KW-1185">Reference proteome</keyword>
<feature type="binding site" evidence="6">
    <location>
        <position position="206"/>
    </location>
    <ligand>
        <name>chlorophyll a</name>
        <dbReference type="ChEBI" id="CHEBI:58416"/>
        <label>1</label>
    </ligand>
</feature>
<dbReference type="SUPFAM" id="SSF103511">
    <property type="entry name" value="Chlorophyll a-b binding protein"/>
    <property type="match status" value="1"/>
</dbReference>
<evidence type="ECO:0000256" key="6">
    <source>
        <dbReference type="PIRSR" id="PIRSR601344-1"/>
    </source>
</evidence>
<keyword evidence="2 7" id="KW-0150">Chloroplast</keyword>
<dbReference type="Proteomes" id="UP001465755">
    <property type="component" value="Unassembled WGS sequence"/>
</dbReference>
<evidence type="ECO:0000256" key="2">
    <source>
        <dbReference type="ARBA" id="ARBA00022528"/>
    </source>
</evidence>
<keyword evidence="7" id="KW-0603">Photosystem I</keyword>
<dbReference type="GO" id="GO:0009765">
    <property type="term" value="P:photosynthesis, light harvesting"/>
    <property type="evidence" value="ECO:0007669"/>
    <property type="project" value="InterPro"/>
</dbReference>
<comment type="function">
    <text evidence="7">The light-harvesting complex (LHC) functions as a light receptor, it captures and delivers excitation energy to photosystems with which it is closely associated.</text>
</comment>
<comment type="subcellular location">
    <subcellularLocation>
        <location evidence="7">Plastid</location>
        <location evidence="7">Chloroplast thylakoid membrane</location>
    </subcellularLocation>
</comment>
<feature type="binding site" evidence="6">
    <location>
        <position position="114"/>
    </location>
    <ligand>
        <name>chlorophyll a</name>
        <dbReference type="ChEBI" id="CHEBI:58416"/>
        <label>1</label>
    </ligand>
</feature>
<gene>
    <name evidence="8" type="ORF">WJX73_009876</name>
</gene>
<organism evidence="8 9">
    <name type="scientific">Symbiochloris irregularis</name>
    <dbReference type="NCBI Taxonomy" id="706552"/>
    <lineage>
        <taxon>Eukaryota</taxon>
        <taxon>Viridiplantae</taxon>
        <taxon>Chlorophyta</taxon>
        <taxon>core chlorophytes</taxon>
        <taxon>Trebouxiophyceae</taxon>
        <taxon>Trebouxiales</taxon>
        <taxon>Trebouxiaceae</taxon>
        <taxon>Symbiochloris</taxon>
    </lineage>
</organism>
<proteinExistence type="inferred from homology"/>
<evidence type="ECO:0000256" key="3">
    <source>
        <dbReference type="ARBA" id="ARBA00022531"/>
    </source>
</evidence>
<dbReference type="AlphaFoldDB" id="A0AAW1P2L8"/>
<keyword evidence="3 7" id="KW-0602">Photosynthesis</keyword>
<dbReference type="GO" id="GO:0009523">
    <property type="term" value="C:photosystem II"/>
    <property type="evidence" value="ECO:0007669"/>
    <property type="project" value="UniProtKB-KW"/>
</dbReference>
<protein>
    <recommendedName>
        <fullName evidence="7">Chlorophyll a-b binding protein, chloroplastic</fullName>
    </recommendedName>
</protein>
<dbReference type="GO" id="GO:0016168">
    <property type="term" value="F:chlorophyll binding"/>
    <property type="evidence" value="ECO:0007669"/>
    <property type="project" value="UniProtKB-KW"/>
</dbReference>
<accession>A0AAW1P2L8</accession>
<feature type="binding site" evidence="6">
    <location>
        <position position="203"/>
    </location>
    <ligand>
        <name>chlorophyll a</name>
        <dbReference type="ChEBI" id="CHEBI:58416"/>
        <label>1</label>
    </ligand>
</feature>
<dbReference type="Pfam" id="PF00504">
    <property type="entry name" value="Chloroa_b-bind"/>
    <property type="match status" value="1"/>
</dbReference>
<name>A0AAW1P2L8_9CHLO</name>
<evidence type="ECO:0000313" key="9">
    <source>
        <dbReference type="Proteomes" id="UP001465755"/>
    </source>
</evidence>
<sequence length="294" mass="32268">MKLLSQGLSSGLAGTRAAPPARSTRLIVQARRTVAEKFKNKSEPNWKLDDPKRLYEIGGYRWLPLSTFEPPEYLDGSLPGDRGFDPFRLGALWGNPPNEGDDATSRVGWLLEGELYNGRLAMLAAVGILTVELLGRGPFWKAVDTTQWSGPGYVVGIVLFHLVFALLEKNRIESFEETGEAGHFGFAPFDPLGQVSDYNRQAEVRNARTAMLAVLGFATQAWVTGKGPLENAYDHYTDPFGANVFTYGEKGYYVAGFVVAFAAVMHLVEGETVIVARDSIRWLSGSQQADKVSS</sequence>
<feature type="binding site" evidence="6">
    <location>
        <position position="235"/>
    </location>
    <ligand>
        <name>chlorophyll a</name>
        <dbReference type="ChEBI" id="CHEBI:58416"/>
        <label>1</label>
    </ligand>
</feature>
<dbReference type="PANTHER" id="PTHR21649">
    <property type="entry name" value="CHLOROPHYLL A/B BINDING PROTEIN"/>
    <property type="match status" value="1"/>
</dbReference>
<feature type="binding site" description="axial binding residue" evidence="6">
    <location>
        <position position="220"/>
    </location>
    <ligand>
        <name>chlorophyll a</name>
        <dbReference type="ChEBI" id="CHEBI:58416"/>
        <label>4</label>
    </ligand>
    <ligandPart>
        <name>Mg</name>
        <dbReference type="ChEBI" id="CHEBI:25107"/>
    </ligandPart>
</feature>
<evidence type="ECO:0000256" key="7">
    <source>
        <dbReference type="RuleBase" id="RU363080"/>
    </source>
</evidence>
<keyword evidence="4 7" id="KW-0934">Plastid</keyword>
<evidence type="ECO:0000313" key="8">
    <source>
        <dbReference type="EMBL" id="KAK9802808.1"/>
    </source>
</evidence>
<dbReference type="InterPro" id="IPR001344">
    <property type="entry name" value="Chloro_AB-bd_pln"/>
</dbReference>
<dbReference type="GO" id="GO:0009522">
    <property type="term" value="C:photosystem I"/>
    <property type="evidence" value="ECO:0007669"/>
    <property type="project" value="UniProtKB-KW"/>
</dbReference>
<keyword evidence="7" id="KW-0604">Photosystem II</keyword>
<evidence type="ECO:0000256" key="4">
    <source>
        <dbReference type="ARBA" id="ARBA00022640"/>
    </source>
</evidence>
<evidence type="ECO:0000256" key="1">
    <source>
        <dbReference type="ARBA" id="ARBA00022494"/>
    </source>
</evidence>
<keyword evidence="5 7" id="KW-0157">Chromophore</keyword>
<keyword evidence="7" id="KW-0793">Thylakoid</keyword>
<dbReference type="InterPro" id="IPR022796">
    <property type="entry name" value="Chloroa_b-bind"/>
</dbReference>
<keyword evidence="1 6" id="KW-0148">Chlorophyll</keyword>
<dbReference type="EMBL" id="JALJOQ010000067">
    <property type="protein sequence ID" value="KAK9802808.1"/>
    <property type="molecule type" value="Genomic_DNA"/>
</dbReference>
<feature type="binding site" description="axial binding residue" evidence="6">
    <location>
        <position position="119"/>
    </location>
    <ligand>
        <name>chlorophyll b</name>
        <dbReference type="ChEBI" id="CHEBI:61721"/>
        <label>1</label>
    </ligand>
    <ligandPart>
        <name>Mg</name>
        <dbReference type="ChEBI" id="CHEBI:25107"/>
    </ligandPart>
</feature>
<dbReference type="GO" id="GO:0009535">
    <property type="term" value="C:chloroplast thylakoid membrane"/>
    <property type="evidence" value="ECO:0007669"/>
    <property type="project" value="UniProtKB-SubCell"/>
</dbReference>
<feature type="binding site" evidence="6">
    <location>
        <position position="208"/>
    </location>
    <ligand>
        <name>chlorophyll a</name>
        <dbReference type="ChEBI" id="CHEBI:58416"/>
        <label>1</label>
    </ligand>
</feature>